<evidence type="ECO:0000256" key="1">
    <source>
        <dbReference type="SAM" id="MobiDB-lite"/>
    </source>
</evidence>
<keyword evidence="3" id="KW-1185">Reference proteome</keyword>
<dbReference type="EMBL" id="JASPKY010000031">
    <property type="protein sequence ID" value="KAK9747319.1"/>
    <property type="molecule type" value="Genomic_DNA"/>
</dbReference>
<organism evidence="2 3">
    <name type="scientific">Popillia japonica</name>
    <name type="common">Japanese beetle</name>
    <dbReference type="NCBI Taxonomy" id="7064"/>
    <lineage>
        <taxon>Eukaryota</taxon>
        <taxon>Metazoa</taxon>
        <taxon>Ecdysozoa</taxon>
        <taxon>Arthropoda</taxon>
        <taxon>Hexapoda</taxon>
        <taxon>Insecta</taxon>
        <taxon>Pterygota</taxon>
        <taxon>Neoptera</taxon>
        <taxon>Endopterygota</taxon>
        <taxon>Coleoptera</taxon>
        <taxon>Polyphaga</taxon>
        <taxon>Scarabaeiformia</taxon>
        <taxon>Scarabaeidae</taxon>
        <taxon>Rutelinae</taxon>
        <taxon>Popillia</taxon>
    </lineage>
</organism>
<evidence type="ECO:0000313" key="2">
    <source>
        <dbReference type="EMBL" id="KAK9747319.1"/>
    </source>
</evidence>
<dbReference type="Proteomes" id="UP001458880">
    <property type="component" value="Unassembled WGS sequence"/>
</dbReference>
<accession>A0AAW1MQL6</accession>
<comment type="caution">
    <text evidence="2">The sequence shown here is derived from an EMBL/GenBank/DDBJ whole genome shotgun (WGS) entry which is preliminary data.</text>
</comment>
<evidence type="ECO:0000313" key="3">
    <source>
        <dbReference type="Proteomes" id="UP001458880"/>
    </source>
</evidence>
<protein>
    <submittedName>
        <fullName evidence="2">Uncharacterized protein</fullName>
    </submittedName>
</protein>
<reference evidence="2 3" key="1">
    <citation type="journal article" date="2024" name="BMC Genomics">
        <title>De novo assembly and annotation of Popillia japonica's genome with initial clues to its potential as an invasive pest.</title>
        <authorList>
            <person name="Cucini C."/>
            <person name="Boschi S."/>
            <person name="Funari R."/>
            <person name="Cardaioli E."/>
            <person name="Iannotti N."/>
            <person name="Marturano G."/>
            <person name="Paoli F."/>
            <person name="Bruttini M."/>
            <person name="Carapelli A."/>
            <person name="Frati F."/>
            <person name="Nardi F."/>
        </authorList>
    </citation>
    <scope>NUCLEOTIDE SEQUENCE [LARGE SCALE GENOMIC DNA]</scope>
    <source>
        <strain evidence="2">DMR45628</strain>
    </source>
</reference>
<proteinExistence type="predicted"/>
<name>A0AAW1MQL6_POPJA</name>
<feature type="compositionally biased region" description="Acidic residues" evidence="1">
    <location>
        <begin position="42"/>
        <end position="58"/>
    </location>
</feature>
<feature type="region of interest" description="Disordered" evidence="1">
    <location>
        <begin position="42"/>
        <end position="64"/>
    </location>
</feature>
<sequence>MEGMNKTAIPLIRNSAYRNGNRRRIKTSVLIDDELVEFMDAIDTDEEEDFSSDDEENDPNYAPNKTILCHTQKNVLQAAQEVGQEHNVQQRYKEVHRQKA</sequence>
<dbReference type="AlphaFoldDB" id="A0AAW1MQL6"/>
<gene>
    <name evidence="2" type="ORF">QE152_g5380</name>
</gene>